<dbReference type="SUPFAM" id="SSF51338">
    <property type="entry name" value="Composite domain of metallo-dependent hydrolases"/>
    <property type="match status" value="1"/>
</dbReference>
<feature type="domain" description="Amidohydrolase-related" evidence="1">
    <location>
        <begin position="57"/>
        <end position="418"/>
    </location>
</feature>
<organism evidence="2 3">
    <name type="scientific">Dyadobacter luticola</name>
    <dbReference type="NCBI Taxonomy" id="1979387"/>
    <lineage>
        <taxon>Bacteria</taxon>
        <taxon>Pseudomonadati</taxon>
        <taxon>Bacteroidota</taxon>
        <taxon>Cytophagia</taxon>
        <taxon>Cytophagales</taxon>
        <taxon>Spirosomataceae</taxon>
        <taxon>Dyadobacter</taxon>
    </lineage>
</organism>
<keyword evidence="3" id="KW-1185">Reference proteome</keyword>
<reference evidence="2 3" key="1">
    <citation type="submission" date="2019-05" db="EMBL/GenBank/DDBJ databases">
        <authorList>
            <person name="Qu J.-H."/>
        </authorList>
    </citation>
    <scope>NUCLEOTIDE SEQUENCE [LARGE SCALE GENOMIC DNA]</scope>
    <source>
        <strain evidence="2 3">T17</strain>
    </source>
</reference>
<dbReference type="NCBIfam" id="NF006056">
    <property type="entry name" value="PRK08204.1"/>
    <property type="match status" value="1"/>
</dbReference>
<protein>
    <recommendedName>
        <fullName evidence="1">Amidohydrolase-related domain-containing protein</fullName>
    </recommendedName>
</protein>
<dbReference type="PANTHER" id="PTHR43794:SF5">
    <property type="entry name" value="CHLOROHYDROLASE FAMILY PROTEIN"/>
    <property type="match status" value="1"/>
</dbReference>
<sequence length="455" mass="49174">MNNNKTLLKGGCVVTMDAEQQIFRSADVLITGEVITAIGKDMDVDQDCEVVDASGMIVMPGFVDTHRHVWESLVRGAAGNYSLMEYLQHILGSLAPSYRPQDVYTANLLGSLEALDAGITTVMDWSHVMNSPDHADMAIAGLKDSGIRAVFGYGTPGTSVWEWFYESQLNHPADIERILKQHFSSADQLVTPALAIRGPEYSAFEVTRHDIELARRLGLPISMHVGCGTFAGKYEAVKKLADAKLLGPDLNFAHCNFLTVDDFRLLADQGCSVSITPEVEMQMSLGFPATGNAIRGGIQPALGIDVVTGAGGDMLTQMRIALQTARALANQEILNTGEMPQQIPHTITDALHWATVNGAKALHLDHKTGSLEPGKHADLILIDTKSLNMWPVNNPIASIATQAHAGNIDSVFVAGKAVKRNGRLLHADLSTLRKQASESAEHIYQQTLVTSMTSV</sequence>
<dbReference type="InterPro" id="IPR050287">
    <property type="entry name" value="MTA/SAH_deaminase"/>
</dbReference>
<dbReference type="InterPro" id="IPR006680">
    <property type="entry name" value="Amidohydro-rel"/>
</dbReference>
<evidence type="ECO:0000313" key="2">
    <source>
        <dbReference type="EMBL" id="TLV01471.1"/>
    </source>
</evidence>
<dbReference type="OrthoDB" id="9797498at2"/>
<dbReference type="Gene3D" id="2.30.40.10">
    <property type="entry name" value="Urease, subunit C, domain 1"/>
    <property type="match status" value="1"/>
</dbReference>
<gene>
    <name evidence="2" type="ORF">FEN17_18765</name>
</gene>
<dbReference type="GO" id="GO:0016810">
    <property type="term" value="F:hydrolase activity, acting on carbon-nitrogen (but not peptide) bonds"/>
    <property type="evidence" value="ECO:0007669"/>
    <property type="project" value="InterPro"/>
</dbReference>
<dbReference type="InterPro" id="IPR011059">
    <property type="entry name" value="Metal-dep_hydrolase_composite"/>
</dbReference>
<evidence type="ECO:0000313" key="3">
    <source>
        <dbReference type="Proteomes" id="UP000306402"/>
    </source>
</evidence>
<dbReference type="Pfam" id="PF01979">
    <property type="entry name" value="Amidohydro_1"/>
    <property type="match status" value="1"/>
</dbReference>
<comment type="caution">
    <text evidence="2">The sequence shown here is derived from an EMBL/GenBank/DDBJ whole genome shotgun (WGS) entry which is preliminary data.</text>
</comment>
<dbReference type="EMBL" id="VCEJ01000004">
    <property type="protein sequence ID" value="TLV01471.1"/>
    <property type="molecule type" value="Genomic_DNA"/>
</dbReference>
<dbReference type="SUPFAM" id="SSF51556">
    <property type="entry name" value="Metallo-dependent hydrolases"/>
    <property type="match status" value="1"/>
</dbReference>
<dbReference type="Gene3D" id="3.20.20.140">
    <property type="entry name" value="Metal-dependent hydrolases"/>
    <property type="match status" value="1"/>
</dbReference>
<dbReference type="RefSeq" id="WP_138366842.1">
    <property type="nucleotide sequence ID" value="NZ_VCEJ01000004.1"/>
</dbReference>
<proteinExistence type="predicted"/>
<name>A0A5R9KZ64_9BACT</name>
<evidence type="ECO:0000259" key="1">
    <source>
        <dbReference type="Pfam" id="PF01979"/>
    </source>
</evidence>
<dbReference type="AlphaFoldDB" id="A0A5R9KZ64"/>
<dbReference type="Proteomes" id="UP000306402">
    <property type="component" value="Unassembled WGS sequence"/>
</dbReference>
<dbReference type="InterPro" id="IPR032466">
    <property type="entry name" value="Metal_Hydrolase"/>
</dbReference>
<dbReference type="PANTHER" id="PTHR43794">
    <property type="entry name" value="AMINOHYDROLASE SSNA-RELATED"/>
    <property type="match status" value="1"/>
</dbReference>
<accession>A0A5R9KZ64</accession>